<evidence type="ECO:0000313" key="2">
    <source>
        <dbReference type="EMBL" id="RBQ24466.1"/>
    </source>
</evidence>
<dbReference type="Proteomes" id="UP000253099">
    <property type="component" value="Unassembled WGS sequence"/>
</dbReference>
<dbReference type="EMBL" id="NIZT01000003">
    <property type="protein sequence ID" value="RBQ24466.1"/>
    <property type="molecule type" value="Genomic_DNA"/>
</dbReference>
<evidence type="ECO:0000259" key="1">
    <source>
        <dbReference type="Pfam" id="PF12724"/>
    </source>
</evidence>
<name>A0A366MDX5_9EURY</name>
<keyword evidence="3" id="KW-1185">Reference proteome</keyword>
<evidence type="ECO:0000313" key="3">
    <source>
        <dbReference type="Proteomes" id="UP000253099"/>
    </source>
</evidence>
<comment type="caution">
    <text evidence="2">The sequence shown here is derived from an EMBL/GenBank/DDBJ whole genome shotgun (WGS) entry which is preliminary data.</text>
</comment>
<dbReference type="Pfam" id="PF12724">
    <property type="entry name" value="Flavodoxin_5"/>
    <property type="match status" value="1"/>
</dbReference>
<accession>A0A366MDX5</accession>
<dbReference type="AlphaFoldDB" id="A0A366MDX5"/>
<reference evidence="2 3" key="1">
    <citation type="submission" date="2018-06" db="EMBL/GenBank/DDBJ databases">
        <title>Genomic insight into two independent archaeal endosymbiosis events.</title>
        <authorList>
            <person name="Lind A.E."/>
            <person name="Lewis W.H."/>
            <person name="Spang A."/>
            <person name="Guy L."/>
            <person name="Embley M.T."/>
            <person name="Ettema T.J.G."/>
        </authorList>
    </citation>
    <scope>NUCLEOTIDE SEQUENCE [LARGE SCALE GENOMIC DNA]</scope>
    <source>
        <strain evidence="2">NOE</strain>
    </source>
</reference>
<gene>
    <name evidence="2" type="ORF">ALNOE001_01130</name>
</gene>
<protein>
    <recommendedName>
        <fullName evidence="1">Flavodoxin domain-containing protein</fullName>
    </recommendedName>
</protein>
<sequence length="105" mass="11972">MGRMRKEIKNFIKKNKNTLMEKNLALFICGSNEKDGIKQINKVFPSEIVSHSIATSFLGGEFNLDKMGFYDKKISQSIIKGANREFNLDDVAIEEFIQEIGIIIK</sequence>
<proteinExistence type="predicted"/>
<organism evidence="2 3">
    <name type="scientific">Candidatus Methanobinarius endosymbioticus</name>
    <dbReference type="NCBI Taxonomy" id="2006182"/>
    <lineage>
        <taxon>Archaea</taxon>
        <taxon>Methanobacteriati</taxon>
        <taxon>Methanobacteriota</taxon>
        <taxon>Methanomada group</taxon>
        <taxon>Methanobacteria</taxon>
        <taxon>Methanobacteriales</taxon>
        <taxon>Methanobacteriaceae</taxon>
        <taxon>Candidatus Methanobinarius</taxon>
    </lineage>
</organism>
<dbReference type="InterPro" id="IPR026816">
    <property type="entry name" value="Flavodoxin_dom"/>
</dbReference>
<feature type="domain" description="Flavodoxin" evidence="1">
    <location>
        <begin position="1"/>
        <end position="85"/>
    </location>
</feature>